<keyword evidence="3 6" id="KW-0812">Transmembrane</keyword>
<dbReference type="EMBL" id="SMFL01000003">
    <property type="protein sequence ID" value="TDE16769.1"/>
    <property type="molecule type" value="Genomic_DNA"/>
</dbReference>
<name>A0A4R5DR38_9BACT</name>
<feature type="transmembrane region" description="Helical" evidence="6">
    <location>
        <begin position="21"/>
        <end position="41"/>
    </location>
</feature>
<dbReference type="Pfam" id="PF06271">
    <property type="entry name" value="RDD"/>
    <property type="match status" value="1"/>
</dbReference>
<evidence type="ECO:0000256" key="1">
    <source>
        <dbReference type="ARBA" id="ARBA00004651"/>
    </source>
</evidence>
<accession>A0A4R5DR38</accession>
<keyword evidence="5 6" id="KW-0472">Membrane</keyword>
<dbReference type="OrthoDB" id="9793824at2"/>
<evidence type="ECO:0000313" key="8">
    <source>
        <dbReference type="EMBL" id="TDE16769.1"/>
    </source>
</evidence>
<keyword evidence="4 6" id="KW-1133">Transmembrane helix</keyword>
<evidence type="ECO:0000256" key="6">
    <source>
        <dbReference type="SAM" id="Phobius"/>
    </source>
</evidence>
<comment type="caution">
    <text evidence="8">The sequence shown here is derived from an EMBL/GenBank/DDBJ whole genome shotgun (WGS) entry which is preliminary data.</text>
</comment>
<organism evidence="8 9">
    <name type="scientific">Dyadobacter psychrotolerans</name>
    <dbReference type="NCBI Taxonomy" id="2541721"/>
    <lineage>
        <taxon>Bacteria</taxon>
        <taxon>Pseudomonadati</taxon>
        <taxon>Bacteroidota</taxon>
        <taxon>Cytophagia</taxon>
        <taxon>Cytophagales</taxon>
        <taxon>Spirosomataceae</taxon>
        <taxon>Dyadobacter</taxon>
    </lineage>
</organism>
<evidence type="ECO:0000256" key="5">
    <source>
        <dbReference type="ARBA" id="ARBA00023136"/>
    </source>
</evidence>
<dbReference type="InterPro" id="IPR051791">
    <property type="entry name" value="Pra-immunoreactive"/>
</dbReference>
<reference evidence="8 9" key="1">
    <citation type="submission" date="2019-03" db="EMBL/GenBank/DDBJ databases">
        <title>Dyadobacter AR-3-6 sp. nov., isolated from arctic soil.</title>
        <authorList>
            <person name="Chaudhary D.K."/>
        </authorList>
    </citation>
    <scope>NUCLEOTIDE SEQUENCE [LARGE SCALE GENOMIC DNA]</scope>
    <source>
        <strain evidence="8 9">AR-3-6</strain>
    </source>
</reference>
<feature type="domain" description="RDD" evidence="7">
    <location>
        <begin position="6"/>
        <end position="145"/>
    </location>
</feature>
<dbReference type="GO" id="GO:0005886">
    <property type="term" value="C:plasma membrane"/>
    <property type="evidence" value="ECO:0007669"/>
    <property type="project" value="UniProtKB-SubCell"/>
</dbReference>
<evidence type="ECO:0000256" key="2">
    <source>
        <dbReference type="ARBA" id="ARBA00022475"/>
    </source>
</evidence>
<feature type="transmembrane region" description="Helical" evidence="6">
    <location>
        <begin position="53"/>
        <end position="76"/>
    </location>
</feature>
<dbReference type="InterPro" id="IPR010432">
    <property type="entry name" value="RDD"/>
</dbReference>
<evidence type="ECO:0000256" key="3">
    <source>
        <dbReference type="ARBA" id="ARBA00022692"/>
    </source>
</evidence>
<evidence type="ECO:0000256" key="4">
    <source>
        <dbReference type="ARBA" id="ARBA00022989"/>
    </source>
</evidence>
<dbReference type="PANTHER" id="PTHR36115:SF4">
    <property type="entry name" value="MEMBRANE PROTEIN"/>
    <property type="match status" value="1"/>
</dbReference>
<dbReference type="PANTHER" id="PTHR36115">
    <property type="entry name" value="PROLINE-RICH ANTIGEN HOMOLOG-RELATED"/>
    <property type="match status" value="1"/>
</dbReference>
<dbReference type="Proteomes" id="UP000294850">
    <property type="component" value="Unassembled WGS sequence"/>
</dbReference>
<sequence length="153" mass="16741">MLNSTLAGFGNRFVAQIIDSLIVGFLMSVTIIPIFGISIFTGGGFSGLEPDEATGLIVAATLVPVFIIGFVGPIIYEIVMLNSSKQATLGKIIMKIRVEDETGQKLTLGAVIGRTLIKYLSFQFCFLLWLWPLFNDKEQALHDIVVKDFVVRG</sequence>
<proteinExistence type="predicted"/>
<keyword evidence="2" id="KW-1003">Cell membrane</keyword>
<protein>
    <submittedName>
        <fullName evidence="8">RDD family protein</fullName>
    </submittedName>
</protein>
<keyword evidence="9" id="KW-1185">Reference proteome</keyword>
<dbReference type="AlphaFoldDB" id="A0A4R5DR38"/>
<dbReference type="RefSeq" id="WP_131958301.1">
    <property type="nucleotide sequence ID" value="NZ_SMFL01000003.1"/>
</dbReference>
<evidence type="ECO:0000313" key="9">
    <source>
        <dbReference type="Proteomes" id="UP000294850"/>
    </source>
</evidence>
<comment type="subcellular location">
    <subcellularLocation>
        <location evidence="1">Cell membrane</location>
        <topology evidence="1">Multi-pass membrane protein</topology>
    </subcellularLocation>
</comment>
<evidence type="ECO:0000259" key="7">
    <source>
        <dbReference type="Pfam" id="PF06271"/>
    </source>
</evidence>
<gene>
    <name evidence="8" type="ORF">E0F88_11140</name>
</gene>